<dbReference type="FunFam" id="2.40.50.140:FF:000103">
    <property type="entry name" value="protein RRP5 homolog"/>
    <property type="match status" value="2"/>
</dbReference>
<name>F7YVB3_9THEM</name>
<feature type="domain" description="S1 motif" evidence="5">
    <location>
        <begin position="21"/>
        <end position="86"/>
    </location>
</feature>
<sequence precursor="true">MDIKGMEDFEKYLDWIEVRPGQTVEGTITRISPGEGIYVDCKAKSEGFVPIDELVFPLENYKVGQKLKLQVLKIGGEEESITLSEKKPYARMIRSRILEAYEKGETVKGKIVDQIQGGYRVLLYNSIEAFLPGSHSMIKREEPIPQEELDFLIVECEFGKRRQRLVVSRKAILEKQKKEFFSTHKVGDVVEGIVEKVTDSHALLNINSCISAILPRSEVSHDKKLDPTDVLKKNEKVKVKIVELDEASSKIVVSLKAMEPDPWENIAERYPVGKIVQGTIVKIVPFGLFVNLEPGIDGLVRISEIFWGNKKVDLRKYFKVGEMIQVEVIEVDPQNKRIDLSYKRAKGDPWENIFERYKEGETAEGTILKVLPTGLIVEFEDGISGFVPRSELSWEKISDPTQHFKEGQKVKVKILSIDDKQRRMRLSIKELFPDPWQDVLTKLGENREVNVVVQSKVNSGYIVKLLDYNVEGFMPASHASGDLKEGDKLEVLVLRLVPERRKILVSQKKLEEKRAYEEYKKKEQELSVQNTLASKLKK</sequence>
<evidence type="ECO:0000313" key="7">
    <source>
        <dbReference type="Proteomes" id="UP000006804"/>
    </source>
</evidence>
<proteinExistence type="inferred from homology"/>
<keyword evidence="2" id="KW-0689">Ribosomal protein</keyword>
<dbReference type="RefSeq" id="WP_013931639.1">
    <property type="nucleotide sequence ID" value="NC_015707.1"/>
</dbReference>
<dbReference type="InterPro" id="IPR050437">
    <property type="entry name" value="Ribos_protein_bS1-like"/>
</dbReference>
<dbReference type="GO" id="GO:0006412">
    <property type="term" value="P:translation"/>
    <property type="evidence" value="ECO:0007669"/>
    <property type="project" value="TreeGrafter"/>
</dbReference>
<dbReference type="Gene3D" id="2.40.50.140">
    <property type="entry name" value="Nucleic acid-binding proteins"/>
    <property type="match status" value="5"/>
</dbReference>
<dbReference type="PANTHER" id="PTHR10724:SF7">
    <property type="entry name" value="SMALL RIBOSOMAL SUBUNIT PROTEIN BS1C"/>
    <property type="match status" value="1"/>
</dbReference>
<dbReference type="OrthoDB" id="9804077at2"/>
<dbReference type="PANTHER" id="PTHR10724">
    <property type="entry name" value="30S RIBOSOMAL PROTEIN S1"/>
    <property type="match status" value="1"/>
</dbReference>
<dbReference type="PRINTS" id="PR00681">
    <property type="entry name" value="RIBOSOMALS1"/>
</dbReference>
<dbReference type="InterPro" id="IPR012340">
    <property type="entry name" value="NA-bd_OB-fold"/>
</dbReference>
<protein>
    <submittedName>
        <fullName evidence="6">RNA binding S1 domain protein</fullName>
    </submittedName>
</protein>
<dbReference type="STRING" id="688269.Theth_0321"/>
<dbReference type="GO" id="GO:1990904">
    <property type="term" value="C:ribonucleoprotein complex"/>
    <property type="evidence" value="ECO:0007669"/>
    <property type="project" value="UniProtKB-KW"/>
</dbReference>
<dbReference type="Proteomes" id="UP000006804">
    <property type="component" value="Chromosome"/>
</dbReference>
<feature type="domain" description="S1 motif" evidence="5">
    <location>
        <begin position="104"/>
        <end position="170"/>
    </location>
</feature>
<reference evidence="6 7" key="1">
    <citation type="submission" date="2010-11" db="EMBL/GenBank/DDBJ databases">
        <title>The complete genome of Thermotoga thermarum DSM 5069.</title>
        <authorList>
            <consortium name="US DOE Joint Genome Institute (JGI-PGF)"/>
            <person name="Lucas S."/>
            <person name="Copeland A."/>
            <person name="Lapidus A."/>
            <person name="Bruce D."/>
            <person name="Goodwin L."/>
            <person name="Pitluck S."/>
            <person name="Kyrpides N."/>
            <person name="Mavromatis K."/>
            <person name="Ivanova N."/>
            <person name="Zeytun A."/>
            <person name="Brettin T."/>
            <person name="Detter J.C."/>
            <person name="Tapia R."/>
            <person name="Han C."/>
            <person name="Land M."/>
            <person name="Hauser L."/>
            <person name="Markowitz V."/>
            <person name="Cheng J.-F."/>
            <person name="Hugenholtz P."/>
            <person name="Woyke T."/>
            <person name="Wu D."/>
            <person name="Spring S."/>
            <person name="Schroeder M."/>
            <person name="Brambilla E."/>
            <person name="Klenk H.-P."/>
            <person name="Eisen J.A."/>
        </authorList>
    </citation>
    <scope>NUCLEOTIDE SEQUENCE [LARGE SCALE GENOMIC DNA]</scope>
    <source>
        <strain evidence="6 7">DSM 5069</strain>
    </source>
</reference>
<dbReference type="GO" id="GO:0005840">
    <property type="term" value="C:ribosome"/>
    <property type="evidence" value="ECO:0007669"/>
    <property type="project" value="UniProtKB-KW"/>
</dbReference>
<dbReference type="eggNOG" id="COG0539">
    <property type="taxonomic scope" value="Bacteria"/>
</dbReference>
<dbReference type="PROSITE" id="PS50126">
    <property type="entry name" value="S1"/>
    <property type="match status" value="6"/>
</dbReference>
<evidence type="ECO:0000256" key="3">
    <source>
        <dbReference type="ARBA" id="ARBA00023274"/>
    </source>
</evidence>
<evidence type="ECO:0000256" key="1">
    <source>
        <dbReference type="ARBA" id="ARBA00006767"/>
    </source>
</evidence>
<accession>F7YVB3</accession>
<dbReference type="AlphaFoldDB" id="F7YVB3"/>
<feature type="domain" description="S1 motif" evidence="5">
    <location>
        <begin position="360"/>
        <end position="429"/>
    </location>
</feature>
<keyword evidence="7" id="KW-1185">Reference proteome</keyword>
<dbReference type="KEGG" id="tta:Theth_0321"/>
<dbReference type="Pfam" id="PF00575">
    <property type="entry name" value="S1"/>
    <property type="match status" value="4"/>
</dbReference>
<gene>
    <name evidence="6" type="ORF">Theth_0321</name>
</gene>
<dbReference type="SUPFAM" id="SSF50249">
    <property type="entry name" value="Nucleic acid-binding proteins"/>
    <property type="match status" value="6"/>
</dbReference>
<dbReference type="InterPro" id="IPR035104">
    <property type="entry name" value="Ribosomal_protein_S1-like"/>
</dbReference>
<feature type="domain" description="S1 motif" evidence="5">
    <location>
        <begin position="187"/>
        <end position="256"/>
    </location>
</feature>
<dbReference type="GO" id="GO:0003729">
    <property type="term" value="F:mRNA binding"/>
    <property type="evidence" value="ECO:0007669"/>
    <property type="project" value="TreeGrafter"/>
</dbReference>
<dbReference type="InterPro" id="IPR003029">
    <property type="entry name" value="S1_domain"/>
</dbReference>
<evidence type="ECO:0000256" key="4">
    <source>
        <dbReference type="ARBA" id="ARBA00025604"/>
    </source>
</evidence>
<dbReference type="HOGENOM" id="CLU_015805_2_1_0"/>
<feature type="domain" description="S1 motif" evidence="5">
    <location>
        <begin position="273"/>
        <end position="343"/>
    </location>
</feature>
<evidence type="ECO:0000259" key="5">
    <source>
        <dbReference type="PROSITE" id="PS50126"/>
    </source>
</evidence>
<evidence type="ECO:0000313" key="6">
    <source>
        <dbReference type="EMBL" id="AEH50416.1"/>
    </source>
</evidence>
<organism evidence="6 7">
    <name type="scientific">Pseudothermotoga thermarum DSM 5069</name>
    <dbReference type="NCBI Taxonomy" id="688269"/>
    <lineage>
        <taxon>Bacteria</taxon>
        <taxon>Thermotogati</taxon>
        <taxon>Thermotogota</taxon>
        <taxon>Thermotogae</taxon>
        <taxon>Thermotogales</taxon>
        <taxon>Thermotogaceae</taxon>
        <taxon>Pseudothermotoga</taxon>
    </lineage>
</organism>
<dbReference type="EMBL" id="CP002351">
    <property type="protein sequence ID" value="AEH50416.1"/>
    <property type="molecule type" value="Genomic_DNA"/>
</dbReference>
<evidence type="ECO:0000256" key="2">
    <source>
        <dbReference type="ARBA" id="ARBA00022980"/>
    </source>
</evidence>
<comment type="function">
    <text evidence="4">Binds mRNA; thus facilitating recognition of the initiation point. It is needed to translate mRNA with a short Shine-Dalgarno (SD) purine-rich sequence.</text>
</comment>
<dbReference type="PATRIC" id="fig|688269.3.peg.331"/>
<feature type="domain" description="S1 motif" evidence="5">
    <location>
        <begin position="444"/>
        <end position="508"/>
    </location>
</feature>
<keyword evidence="3" id="KW-0687">Ribonucleoprotein</keyword>
<dbReference type="SMART" id="SM00316">
    <property type="entry name" value="S1"/>
    <property type="match status" value="6"/>
</dbReference>
<comment type="similarity">
    <text evidence="1">Belongs to the bacterial ribosomal protein bS1 family.</text>
</comment>
<dbReference type="GO" id="GO:0003735">
    <property type="term" value="F:structural constituent of ribosome"/>
    <property type="evidence" value="ECO:0007669"/>
    <property type="project" value="TreeGrafter"/>
</dbReference>